<dbReference type="PANTHER" id="PTHR20842">
    <property type="entry name" value="PROTEASE S51 ALPHA-ASPARTYL DIPEPTIDASE"/>
    <property type="match status" value="1"/>
</dbReference>
<evidence type="ECO:0000256" key="4">
    <source>
        <dbReference type="ARBA" id="ARBA00022825"/>
    </source>
</evidence>
<accession>A0A2M7Z9I7</accession>
<dbReference type="Gene3D" id="3.40.50.880">
    <property type="match status" value="1"/>
</dbReference>
<dbReference type="SUPFAM" id="SSF52317">
    <property type="entry name" value="Class I glutamine amidotransferase-like"/>
    <property type="match status" value="1"/>
</dbReference>
<evidence type="ECO:0000313" key="5">
    <source>
        <dbReference type="EMBL" id="PJA92156.1"/>
    </source>
</evidence>
<dbReference type="InterPro" id="IPR005320">
    <property type="entry name" value="Peptidase_S51"/>
</dbReference>
<dbReference type="Pfam" id="PF03575">
    <property type="entry name" value="Peptidase_S51"/>
    <property type="match status" value="1"/>
</dbReference>
<dbReference type="AlphaFoldDB" id="A0A2M7Z9I7"/>
<gene>
    <name evidence="5" type="ORF">CO134_01620</name>
</gene>
<organism evidence="5 6">
    <name type="scientific">Candidatus Kuenenbacteria bacterium CG_4_9_14_3_um_filter_39_14</name>
    <dbReference type="NCBI Taxonomy" id="1974616"/>
    <lineage>
        <taxon>Bacteria</taxon>
        <taxon>Candidatus Kueneniibacteriota</taxon>
    </lineage>
</organism>
<evidence type="ECO:0000256" key="3">
    <source>
        <dbReference type="ARBA" id="ARBA00022801"/>
    </source>
</evidence>
<comment type="caution">
    <text evidence="5">The sequence shown here is derived from an EMBL/GenBank/DDBJ whole genome shotgun (WGS) entry which is preliminary data.</text>
</comment>
<dbReference type="GO" id="GO:0008236">
    <property type="term" value="F:serine-type peptidase activity"/>
    <property type="evidence" value="ECO:0007669"/>
    <property type="project" value="UniProtKB-KW"/>
</dbReference>
<keyword evidence="3" id="KW-0378">Hydrolase</keyword>
<evidence type="ECO:0000313" key="6">
    <source>
        <dbReference type="Proteomes" id="UP000229569"/>
    </source>
</evidence>
<dbReference type="GO" id="GO:0006508">
    <property type="term" value="P:proteolysis"/>
    <property type="evidence" value="ECO:0007669"/>
    <property type="project" value="UniProtKB-KW"/>
</dbReference>
<protein>
    <recommendedName>
        <fullName evidence="7">Peptidase E</fullName>
    </recommendedName>
</protein>
<dbReference type="EMBL" id="PFVG01000041">
    <property type="protein sequence ID" value="PJA92156.1"/>
    <property type="molecule type" value="Genomic_DNA"/>
</dbReference>
<sequence length="217" mass="24838">MKILLTSVAWEKNQEIGREFLNLVGKKPSKIKVSVVSTAEEKDKDWKWVKFTIKELEKIGVSKENVSIFSLNRKIKREELKNVDVIYVCGGNTFVYLDKIRKTGLDKIIKELVKRDKVYFGVSAGSYVACPTIEAATWKHADANTINLKNLTGLALVPFWLKAHFRKEYRSIIEKAAKRTKYPIIALRDNQAVLVNDKKVKIIGPGKKITFNLPNRF</sequence>
<evidence type="ECO:0000256" key="2">
    <source>
        <dbReference type="ARBA" id="ARBA00022670"/>
    </source>
</evidence>
<comment type="similarity">
    <text evidence="1">Belongs to the peptidase S51 family.</text>
</comment>
<proteinExistence type="inferred from homology"/>
<evidence type="ECO:0008006" key="7">
    <source>
        <dbReference type="Google" id="ProtNLM"/>
    </source>
</evidence>
<dbReference type="CDD" id="cd03129">
    <property type="entry name" value="GAT1_Peptidase_E_like"/>
    <property type="match status" value="1"/>
</dbReference>
<name>A0A2M7Z9I7_9BACT</name>
<reference evidence="6" key="1">
    <citation type="submission" date="2017-09" db="EMBL/GenBank/DDBJ databases">
        <title>Depth-based differentiation of microbial function through sediment-hosted aquifers and enrichment of novel symbionts in the deep terrestrial subsurface.</title>
        <authorList>
            <person name="Probst A.J."/>
            <person name="Ladd B."/>
            <person name="Jarett J.K."/>
            <person name="Geller-Mcgrath D.E."/>
            <person name="Sieber C.M.K."/>
            <person name="Emerson J.B."/>
            <person name="Anantharaman K."/>
            <person name="Thomas B.C."/>
            <person name="Malmstrom R."/>
            <person name="Stieglmeier M."/>
            <person name="Klingl A."/>
            <person name="Woyke T."/>
            <person name="Ryan C.M."/>
            <person name="Banfield J.F."/>
        </authorList>
    </citation>
    <scope>NUCLEOTIDE SEQUENCE [LARGE SCALE GENOMIC DNA]</scope>
</reference>
<keyword evidence="4" id="KW-0720">Serine protease</keyword>
<dbReference type="InterPro" id="IPR029062">
    <property type="entry name" value="Class_I_gatase-like"/>
</dbReference>
<keyword evidence="2" id="KW-0645">Protease</keyword>
<dbReference type="PANTHER" id="PTHR20842:SF0">
    <property type="entry name" value="ALPHA-ASPARTYL DIPEPTIDASE"/>
    <property type="match status" value="1"/>
</dbReference>
<dbReference type="Proteomes" id="UP000229569">
    <property type="component" value="Unassembled WGS sequence"/>
</dbReference>
<evidence type="ECO:0000256" key="1">
    <source>
        <dbReference type="ARBA" id="ARBA00006534"/>
    </source>
</evidence>